<reference evidence="9 10" key="1">
    <citation type="submission" date="2020-08" db="EMBL/GenBank/DDBJ databases">
        <title>Genome public.</title>
        <authorList>
            <person name="Liu C."/>
            <person name="Sun Q."/>
        </authorList>
    </citation>
    <scope>NUCLEOTIDE SEQUENCE [LARGE SCALE GENOMIC DNA]</scope>
    <source>
        <strain evidence="9 10">NSJ-27</strain>
    </source>
</reference>
<dbReference type="HAMAP" id="MF_01894">
    <property type="entry name" value="Smc_prok"/>
    <property type="match status" value="1"/>
</dbReference>
<comment type="domain">
    <text evidence="6">Contains large globular domains required for ATP hydrolysis at each terminus and a third globular domain forming a flexible hinge near the middle of the molecule. These domains are separated by coiled-coil structures.</text>
</comment>
<dbReference type="EMBL" id="JACOQK010000001">
    <property type="protein sequence ID" value="MBC5787741.1"/>
    <property type="molecule type" value="Genomic_DNA"/>
</dbReference>
<comment type="subcellular location">
    <subcellularLocation>
        <location evidence="6">Cytoplasm</location>
    </subcellularLocation>
</comment>
<dbReference type="InterPro" id="IPR003395">
    <property type="entry name" value="RecF/RecN/SMC_N"/>
</dbReference>
<feature type="coiled-coil region" evidence="6">
    <location>
        <begin position="167"/>
        <end position="201"/>
    </location>
</feature>
<keyword evidence="10" id="KW-1185">Reference proteome</keyword>
<evidence type="ECO:0000313" key="9">
    <source>
        <dbReference type="EMBL" id="MBC5787741.1"/>
    </source>
</evidence>
<keyword evidence="2 6" id="KW-0547">Nucleotide-binding</keyword>
<dbReference type="Pfam" id="PF06470">
    <property type="entry name" value="SMC_hinge"/>
    <property type="match status" value="1"/>
</dbReference>
<feature type="domain" description="SMC hinge" evidence="8">
    <location>
        <begin position="523"/>
        <end position="638"/>
    </location>
</feature>
<dbReference type="SUPFAM" id="SSF90257">
    <property type="entry name" value="Myosin rod fragments"/>
    <property type="match status" value="1"/>
</dbReference>
<evidence type="ECO:0000256" key="5">
    <source>
        <dbReference type="ARBA" id="ARBA00023125"/>
    </source>
</evidence>
<keyword evidence="3 6" id="KW-0067">ATP-binding</keyword>
<dbReference type="Gene3D" id="1.10.287.1490">
    <property type="match status" value="1"/>
</dbReference>
<accession>A0ABR7IRG9</accession>
<feature type="coiled-coil region" evidence="6">
    <location>
        <begin position="234"/>
        <end position="373"/>
    </location>
</feature>
<dbReference type="SUPFAM" id="SSF52540">
    <property type="entry name" value="P-loop containing nucleoside triphosphate hydrolases"/>
    <property type="match status" value="1"/>
</dbReference>
<dbReference type="InterPro" id="IPR024704">
    <property type="entry name" value="SMC"/>
</dbReference>
<feature type="coiled-coil region" evidence="6">
    <location>
        <begin position="430"/>
        <end position="499"/>
    </location>
</feature>
<comment type="similarity">
    <text evidence="6">Belongs to the SMC family.</text>
</comment>
<keyword evidence="4 6" id="KW-0175">Coiled coil</keyword>
<sequence length="1190" mass="136739">MLLKSLEMQGFKSFPDKTKLDFHQGVTAVVGPNGSGKSNISDAVRWVLGETSSKSLRGSKMEDVIFGGTQDRKPQGFAQVSLAFDNTTHLLDWEGDEVVVTRKYYRSGESEYFINGKPVLLKNIVELFMDTGLGRDGYSIIGQGRIDEIVSARSGDRREIFEEAAGITKYRYRKQESERKLQKAEENLVRLRDILGELESRIGPLKEQSEKAKQFLELADQKKTLEISLWVHTLESSKQNLRQQEDELLLARQNYDTVVRELNTIEEQTQKVYEQIQQLQMQTEQLRLQKEQNEQTSSQRIAKIAVLHNDIEHNQETIQRFQEEIRAFSATSEQLEQQKLQKAEEIQTLQTAMEELQIKLEQLEQQLLQLSQQGSDFSDYYEQLNQRLNHLVLERSKNKLGIVTKQDQLQQQYHQQELLQQSYSRGQSEANANQEELMEVKQLLEQLEENRGSLSNSKQGYQLKLESRKKKQQELNDYLDRLNTEISSYQQRIKILSDLENSLEGFAYSVKTIMKESQHGQLPGIHGTIAQLIELPSKYAIAIETALGGSLQHVVVENENAAKRAIRFLKEKKAGRATFLPLTSIRGNKLQQNLQNEEGYLGLASDLVHYDPAYEQIILNALGRTVVVEDLDDATVIAKKYQYKFRIVTLDGQLVNAGGSFTGGSQNKNAGLLNRKNEISELQQGVERLVEKQESYQGTKQQLDSQVSQLEAQLQGIDSEMTVLNEDMIRYTGEQKRLSQLEEQQQQRLRDIQSQTDRCALEIERFQQEIKQAEQVVEQSETEMKAVEQELSGLKESRDDLVGQRKELDDQMNQLRIQRAERGKELENAQMFLQELENRSRSAQDRLGDLEQNIQTHQQQIKQLEQQIVLLEEESNNFTEQQAILTSKIEQSILDKNQLEQQTTELRRKEQEQTSSREKIGQNLARLEERKTSMQKEYDSIISRMWEEYQVAPTEAQEIAVSFDDPFQFQKELNLVKSKIKGLGSVNVGAIEEYQEVSERYEFMNSQVQDVEHSKQELERLIRDLTSDMTMMFRATFDQINHHFREIFVELFGGGTASLNLDDEENILECGIEIQVQPPGKIIKNLSALSGGEKALVAIAIYFAILKVNPSPFCILDEIEAALDDVNVAKFASYLKTIDDKTQFIVITHRRGTMEQADVLYGVTMQEQGVSKLLELKVTEIEQKMQLQNA</sequence>
<dbReference type="Pfam" id="PF02463">
    <property type="entry name" value="SMC_N"/>
    <property type="match status" value="1"/>
</dbReference>
<evidence type="ECO:0000259" key="8">
    <source>
        <dbReference type="SMART" id="SM00968"/>
    </source>
</evidence>
<keyword evidence="5 6" id="KW-0238">DNA-binding</keyword>
<comment type="caution">
    <text evidence="9">The sequence shown here is derived from an EMBL/GenBank/DDBJ whole genome shotgun (WGS) entry which is preliminary data.</text>
</comment>
<feature type="coiled-coil region" evidence="6">
    <location>
        <begin position="1001"/>
        <end position="1028"/>
    </location>
</feature>
<keyword evidence="1 6" id="KW-0963">Cytoplasm</keyword>
<dbReference type="Proteomes" id="UP000649151">
    <property type="component" value="Unassembled WGS sequence"/>
</dbReference>
<dbReference type="InterPro" id="IPR027417">
    <property type="entry name" value="P-loop_NTPase"/>
</dbReference>
<dbReference type="InterPro" id="IPR010935">
    <property type="entry name" value="SMC_hinge"/>
</dbReference>
<evidence type="ECO:0000256" key="3">
    <source>
        <dbReference type="ARBA" id="ARBA00022840"/>
    </source>
</evidence>
<dbReference type="Gene3D" id="1.20.1060.20">
    <property type="match status" value="1"/>
</dbReference>
<feature type="binding site" evidence="6">
    <location>
        <begin position="32"/>
        <end position="39"/>
    </location>
    <ligand>
        <name>ATP</name>
        <dbReference type="ChEBI" id="CHEBI:30616"/>
    </ligand>
</feature>
<dbReference type="SUPFAM" id="SSF75553">
    <property type="entry name" value="Smc hinge domain"/>
    <property type="match status" value="1"/>
</dbReference>
<dbReference type="Gene3D" id="3.30.70.1620">
    <property type="match status" value="1"/>
</dbReference>
<evidence type="ECO:0000256" key="4">
    <source>
        <dbReference type="ARBA" id="ARBA00023054"/>
    </source>
</evidence>
<evidence type="ECO:0000256" key="2">
    <source>
        <dbReference type="ARBA" id="ARBA00022741"/>
    </source>
</evidence>
<dbReference type="InterPro" id="IPR036277">
    <property type="entry name" value="SMC_hinge_sf"/>
</dbReference>
<comment type="subunit">
    <text evidence="6">Homodimer.</text>
</comment>
<feature type="region of interest" description="Disordered" evidence="7">
    <location>
        <begin position="904"/>
        <end position="923"/>
    </location>
</feature>
<feature type="compositionally biased region" description="Basic and acidic residues" evidence="7">
    <location>
        <begin position="905"/>
        <end position="923"/>
    </location>
</feature>
<dbReference type="PIRSF" id="PIRSF005719">
    <property type="entry name" value="SMC"/>
    <property type="match status" value="1"/>
</dbReference>
<dbReference type="PANTHER" id="PTHR43977">
    <property type="entry name" value="STRUCTURAL MAINTENANCE OF CHROMOSOMES PROTEIN 3"/>
    <property type="match status" value="1"/>
</dbReference>
<evidence type="ECO:0000256" key="6">
    <source>
        <dbReference type="HAMAP-Rule" id="MF_01894"/>
    </source>
</evidence>
<evidence type="ECO:0000256" key="1">
    <source>
        <dbReference type="ARBA" id="ARBA00022490"/>
    </source>
</evidence>
<dbReference type="SMART" id="SM00968">
    <property type="entry name" value="SMC_hinge"/>
    <property type="match status" value="1"/>
</dbReference>
<dbReference type="NCBIfam" id="TIGR02168">
    <property type="entry name" value="SMC_prok_B"/>
    <property type="match status" value="1"/>
</dbReference>
<protein>
    <recommendedName>
        <fullName evidence="6">Chromosome partition protein Smc</fullName>
    </recommendedName>
</protein>
<name>A0ABR7IRG9_9CLOT</name>
<evidence type="ECO:0000256" key="7">
    <source>
        <dbReference type="SAM" id="MobiDB-lite"/>
    </source>
</evidence>
<dbReference type="RefSeq" id="WP_186996577.1">
    <property type="nucleotide sequence ID" value="NZ_JACOQK010000001.1"/>
</dbReference>
<dbReference type="CDD" id="cd03278">
    <property type="entry name" value="ABC_SMC_barmotin"/>
    <property type="match status" value="2"/>
</dbReference>
<comment type="function">
    <text evidence="6">Required for chromosome condensation and partitioning.</text>
</comment>
<organism evidence="9 10">
    <name type="scientific">Clostridium facile</name>
    <dbReference type="NCBI Taxonomy" id="2763035"/>
    <lineage>
        <taxon>Bacteria</taxon>
        <taxon>Bacillati</taxon>
        <taxon>Bacillota</taxon>
        <taxon>Clostridia</taxon>
        <taxon>Eubacteriales</taxon>
        <taxon>Clostridiaceae</taxon>
        <taxon>Clostridium</taxon>
    </lineage>
</organism>
<evidence type="ECO:0000313" key="10">
    <source>
        <dbReference type="Proteomes" id="UP000649151"/>
    </source>
</evidence>
<dbReference type="SUPFAM" id="SSF57997">
    <property type="entry name" value="Tropomyosin"/>
    <property type="match status" value="1"/>
</dbReference>
<dbReference type="InterPro" id="IPR011890">
    <property type="entry name" value="SMC_prok"/>
</dbReference>
<gene>
    <name evidence="6 9" type="primary">smc</name>
    <name evidence="9" type="ORF">H8Z77_06890</name>
</gene>
<dbReference type="Gene3D" id="3.40.50.300">
    <property type="entry name" value="P-loop containing nucleotide triphosphate hydrolases"/>
    <property type="match status" value="2"/>
</dbReference>
<proteinExistence type="inferred from homology"/>